<feature type="transmembrane region" description="Helical" evidence="1">
    <location>
        <begin position="141"/>
        <end position="165"/>
    </location>
</feature>
<keyword evidence="3" id="KW-1185">Reference proteome</keyword>
<gene>
    <name evidence="2" type="ORF">MCOR_50519</name>
</gene>
<evidence type="ECO:0000256" key="1">
    <source>
        <dbReference type="SAM" id="Phobius"/>
    </source>
</evidence>
<dbReference type="Proteomes" id="UP000507470">
    <property type="component" value="Unassembled WGS sequence"/>
</dbReference>
<sequence length="183" mass="20781">MGTGFFIFTFLFSVIFLLQIVGFFSPNWDIQCVENSDLNITTSENQTCFYQGLFYGCEDSGKCRLTNLIDSKVFGLSLGIILGNIIVLFLSILVLAHVYKEYAKSMKTGAMLMFATTEIMNIASTLFFWRLTNTIGWSCWVFSWSAAILITIIVFTCICCFISIFGEEGSSSKRYFIYHYVVD</sequence>
<dbReference type="EMBL" id="CACVKT020008862">
    <property type="protein sequence ID" value="CAC5418059.1"/>
    <property type="molecule type" value="Genomic_DNA"/>
</dbReference>
<protein>
    <submittedName>
        <fullName evidence="2">Uncharacterized protein</fullName>
    </submittedName>
</protein>
<keyword evidence="1" id="KW-1133">Transmembrane helix</keyword>
<organism evidence="2 3">
    <name type="scientific">Mytilus coruscus</name>
    <name type="common">Sea mussel</name>
    <dbReference type="NCBI Taxonomy" id="42192"/>
    <lineage>
        <taxon>Eukaryota</taxon>
        <taxon>Metazoa</taxon>
        <taxon>Spiralia</taxon>
        <taxon>Lophotrochozoa</taxon>
        <taxon>Mollusca</taxon>
        <taxon>Bivalvia</taxon>
        <taxon>Autobranchia</taxon>
        <taxon>Pteriomorphia</taxon>
        <taxon>Mytilida</taxon>
        <taxon>Mytiloidea</taxon>
        <taxon>Mytilidae</taxon>
        <taxon>Mytilinae</taxon>
        <taxon>Mytilus</taxon>
    </lineage>
</organism>
<evidence type="ECO:0000313" key="2">
    <source>
        <dbReference type="EMBL" id="CAC5418059.1"/>
    </source>
</evidence>
<reference evidence="2 3" key="1">
    <citation type="submission" date="2020-06" db="EMBL/GenBank/DDBJ databases">
        <authorList>
            <person name="Li R."/>
            <person name="Bekaert M."/>
        </authorList>
    </citation>
    <scope>NUCLEOTIDE SEQUENCE [LARGE SCALE GENOMIC DNA]</scope>
    <source>
        <strain evidence="3">wild</strain>
    </source>
</reference>
<keyword evidence="1" id="KW-0812">Transmembrane</keyword>
<feature type="transmembrane region" description="Helical" evidence="1">
    <location>
        <begin position="110"/>
        <end position="129"/>
    </location>
</feature>
<dbReference type="OrthoDB" id="10382712at2759"/>
<dbReference type="AlphaFoldDB" id="A0A6J8EB59"/>
<keyword evidence="1" id="KW-0472">Membrane</keyword>
<proteinExistence type="predicted"/>
<feature type="transmembrane region" description="Helical" evidence="1">
    <location>
        <begin position="5"/>
        <end position="24"/>
    </location>
</feature>
<evidence type="ECO:0000313" key="3">
    <source>
        <dbReference type="Proteomes" id="UP000507470"/>
    </source>
</evidence>
<name>A0A6J8EB59_MYTCO</name>
<feature type="transmembrane region" description="Helical" evidence="1">
    <location>
        <begin position="74"/>
        <end position="98"/>
    </location>
</feature>
<accession>A0A6J8EB59</accession>